<protein>
    <recommendedName>
        <fullName evidence="3">EF-hand domain-containing protein</fullName>
    </recommendedName>
</protein>
<dbReference type="EMBL" id="BMZD01000001">
    <property type="protein sequence ID" value="GGZ89771.1"/>
    <property type="molecule type" value="Genomic_DNA"/>
</dbReference>
<feature type="signal peptide" evidence="2">
    <location>
        <begin position="1"/>
        <end position="22"/>
    </location>
</feature>
<dbReference type="PROSITE" id="PS50222">
    <property type="entry name" value="EF_HAND_2"/>
    <property type="match status" value="1"/>
</dbReference>
<comment type="caution">
    <text evidence="4">The sequence shown here is derived from an EMBL/GenBank/DDBJ whole genome shotgun (WGS) entry which is preliminary data.</text>
</comment>
<reference evidence="4" key="2">
    <citation type="submission" date="2020-09" db="EMBL/GenBank/DDBJ databases">
        <authorList>
            <person name="Sun Q."/>
            <person name="Kim S."/>
        </authorList>
    </citation>
    <scope>NUCLEOTIDE SEQUENCE</scope>
    <source>
        <strain evidence="4">KCTC 32422</strain>
    </source>
</reference>
<evidence type="ECO:0000313" key="4">
    <source>
        <dbReference type="EMBL" id="GGZ89771.1"/>
    </source>
</evidence>
<feature type="region of interest" description="Disordered" evidence="1">
    <location>
        <begin position="107"/>
        <end position="130"/>
    </location>
</feature>
<evidence type="ECO:0000256" key="2">
    <source>
        <dbReference type="SAM" id="SignalP"/>
    </source>
</evidence>
<dbReference type="PANTHER" id="PTHR10827:SF85">
    <property type="entry name" value="CALCIUM-BINDING PROTEIN"/>
    <property type="match status" value="1"/>
</dbReference>
<feature type="domain" description="EF-hand" evidence="3">
    <location>
        <begin position="70"/>
        <end position="105"/>
    </location>
</feature>
<keyword evidence="2" id="KW-0732">Signal</keyword>
<name>A0A918R8S4_9SPHN</name>
<dbReference type="GO" id="GO:0005509">
    <property type="term" value="F:calcium ion binding"/>
    <property type="evidence" value="ECO:0007669"/>
    <property type="project" value="InterPro"/>
</dbReference>
<feature type="chain" id="PRO_5037340754" description="EF-hand domain-containing protein" evidence="2">
    <location>
        <begin position="23"/>
        <end position="204"/>
    </location>
</feature>
<feature type="compositionally biased region" description="Basic and acidic residues" evidence="1">
    <location>
        <begin position="166"/>
        <end position="190"/>
    </location>
</feature>
<evidence type="ECO:0000256" key="1">
    <source>
        <dbReference type="SAM" id="MobiDB-lite"/>
    </source>
</evidence>
<feature type="compositionally biased region" description="Basic and acidic residues" evidence="1">
    <location>
        <begin position="107"/>
        <end position="122"/>
    </location>
</feature>
<dbReference type="SUPFAM" id="SSF47473">
    <property type="entry name" value="EF-hand"/>
    <property type="match status" value="1"/>
</dbReference>
<dbReference type="InterPro" id="IPR011992">
    <property type="entry name" value="EF-hand-dom_pair"/>
</dbReference>
<keyword evidence="5" id="KW-1185">Reference proteome</keyword>
<reference evidence="4" key="1">
    <citation type="journal article" date="2014" name="Int. J. Syst. Evol. Microbiol.">
        <title>Complete genome sequence of Corynebacterium casei LMG S-19264T (=DSM 44701T), isolated from a smear-ripened cheese.</title>
        <authorList>
            <consortium name="US DOE Joint Genome Institute (JGI-PGF)"/>
            <person name="Walter F."/>
            <person name="Albersmeier A."/>
            <person name="Kalinowski J."/>
            <person name="Ruckert C."/>
        </authorList>
    </citation>
    <scope>NUCLEOTIDE SEQUENCE</scope>
    <source>
        <strain evidence="4">KCTC 32422</strain>
    </source>
</reference>
<evidence type="ECO:0000259" key="3">
    <source>
        <dbReference type="PROSITE" id="PS50222"/>
    </source>
</evidence>
<dbReference type="PROSITE" id="PS00018">
    <property type="entry name" value="EF_HAND_1"/>
    <property type="match status" value="2"/>
</dbReference>
<proteinExistence type="predicted"/>
<accession>A0A918R8S4</accession>
<gene>
    <name evidence="4" type="ORF">GCM10011617_06210</name>
</gene>
<dbReference type="AlphaFoldDB" id="A0A918R8S4"/>
<dbReference type="Pfam" id="PF13202">
    <property type="entry name" value="EF-hand_5"/>
    <property type="match status" value="3"/>
</dbReference>
<sequence>MIKKAMLGVSVALFAVSGAAIAHNHGAGHGPGHGDPMGDKTVTRAEAQTHAAAMFARMDVNKDGKIDAGDREARQMARFDAADANKDGAVSRDEFAAARKAAGERRAEWKAKTKGDHAEHGKRMGRHGPGMKGGMMMLAMADTNKDKAVSKDEFLAAHAKHFDMADANKDGSLTPDERKAAQAKMREHMKSMRGKGGMTPPPAG</sequence>
<dbReference type="RefSeq" id="WP_189538912.1">
    <property type="nucleotide sequence ID" value="NZ_BMZD01000001.1"/>
</dbReference>
<organism evidence="4 5">
    <name type="scientific">Novosphingobium arvoryzae</name>
    <dbReference type="NCBI Taxonomy" id="1256514"/>
    <lineage>
        <taxon>Bacteria</taxon>
        <taxon>Pseudomonadati</taxon>
        <taxon>Pseudomonadota</taxon>
        <taxon>Alphaproteobacteria</taxon>
        <taxon>Sphingomonadales</taxon>
        <taxon>Sphingomonadaceae</taxon>
        <taxon>Novosphingobium</taxon>
    </lineage>
</organism>
<dbReference type="InterPro" id="IPR002048">
    <property type="entry name" value="EF_hand_dom"/>
</dbReference>
<dbReference type="InterPro" id="IPR018247">
    <property type="entry name" value="EF_Hand_1_Ca_BS"/>
</dbReference>
<dbReference type="PANTHER" id="PTHR10827">
    <property type="entry name" value="RETICULOCALBIN"/>
    <property type="match status" value="1"/>
</dbReference>
<dbReference type="Gene3D" id="1.10.238.10">
    <property type="entry name" value="EF-hand"/>
    <property type="match status" value="2"/>
</dbReference>
<dbReference type="Proteomes" id="UP000634139">
    <property type="component" value="Unassembled WGS sequence"/>
</dbReference>
<evidence type="ECO:0000313" key="5">
    <source>
        <dbReference type="Proteomes" id="UP000634139"/>
    </source>
</evidence>
<feature type="region of interest" description="Disordered" evidence="1">
    <location>
        <begin position="166"/>
        <end position="204"/>
    </location>
</feature>